<dbReference type="EMBL" id="CP071868">
    <property type="protein sequence ID" value="QTE31604.1"/>
    <property type="molecule type" value="Genomic_DNA"/>
</dbReference>
<keyword evidence="2" id="KW-0808">Transferase</keyword>
<dbReference type="PROSITE" id="PS00101">
    <property type="entry name" value="HEXAPEP_TRANSFERASES"/>
    <property type="match status" value="1"/>
</dbReference>
<keyword evidence="3" id="KW-0677">Repeat</keyword>
<dbReference type="Gene3D" id="2.160.10.10">
    <property type="entry name" value="Hexapeptide repeat proteins"/>
    <property type="match status" value="1"/>
</dbReference>
<evidence type="ECO:0000313" key="5">
    <source>
        <dbReference type="Proteomes" id="UP000663937"/>
    </source>
</evidence>
<evidence type="ECO:0000256" key="3">
    <source>
        <dbReference type="ARBA" id="ARBA00022737"/>
    </source>
</evidence>
<dbReference type="KEGG" id="psic:J4E96_17175"/>
<dbReference type="Proteomes" id="UP000663937">
    <property type="component" value="Chromosome"/>
</dbReference>
<dbReference type="PANTHER" id="PTHR23416:SF23">
    <property type="entry name" value="ACETYLTRANSFERASE C18B11.09C-RELATED"/>
    <property type="match status" value="1"/>
</dbReference>
<dbReference type="GO" id="GO:0008374">
    <property type="term" value="F:O-acyltransferase activity"/>
    <property type="evidence" value="ECO:0007669"/>
    <property type="project" value="TreeGrafter"/>
</dbReference>
<dbReference type="Pfam" id="PF14602">
    <property type="entry name" value="Hexapep_2"/>
    <property type="match status" value="1"/>
</dbReference>
<dbReference type="InterPro" id="IPR011004">
    <property type="entry name" value="Trimer_LpxA-like_sf"/>
</dbReference>
<reference evidence="4" key="1">
    <citation type="submission" date="2021-03" db="EMBL/GenBank/DDBJ databases">
        <title>Pengzhenrongella sicca gen. nov., sp. nov., a new member of suborder Micrococcineae isolated from High-Arctic tundra soil.</title>
        <authorList>
            <person name="Peng F."/>
        </authorList>
    </citation>
    <scope>NUCLEOTIDE SEQUENCE</scope>
    <source>
        <strain evidence="4">LRZ-2</strain>
    </source>
</reference>
<evidence type="ECO:0000313" key="4">
    <source>
        <dbReference type="EMBL" id="QTE31604.1"/>
    </source>
</evidence>
<dbReference type="PANTHER" id="PTHR23416">
    <property type="entry name" value="SIALIC ACID SYNTHASE-RELATED"/>
    <property type="match status" value="1"/>
</dbReference>
<evidence type="ECO:0000256" key="2">
    <source>
        <dbReference type="ARBA" id="ARBA00022679"/>
    </source>
</evidence>
<dbReference type="InterPro" id="IPR018357">
    <property type="entry name" value="Hexapep_transf_CS"/>
</dbReference>
<sequence>MTRDMFGSEPWLVTFGDNVYVAAGVQFITHDGATIVLRKRVPDLEWTAPITIGNDVFLGLRALILPGVRIGDGSIVGAGAVVTRDVPDNSVVGGSPARRISSTDEYLEKMKAKSLGLGHLSGAEKDARLRELFDDNRSDDGRQEG</sequence>
<proteinExistence type="inferred from homology"/>
<protein>
    <recommendedName>
        <fullName evidence="6">Acyltransferase</fullName>
    </recommendedName>
</protein>
<accession>A0A8A4ZIE9</accession>
<keyword evidence="5" id="KW-1185">Reference proteome</keyword>
<name>A0A8A4ZIE9_9MICO</name>
<evidence type="ECO:0000256" key="1">
    <source>
        <dbReference type="ARBA" id="ARBA00007274"/>
    </source>
</evidence>
<dbReference type="InterPro" id="IPR001451">
    <property type="entry name" value="Hexapep"/>
</dbReference>
<dbReference type="SUPFAM" id="SSF51161">
    <property type="entry name" value="Trimeric LpxA-like enzymes"/>
    <property type="match status" value="1"/>
</dbReference>
<comment type="similarity">
    <text evidence="1">Belongs to the transferase hexapeptide repeat family.</text>
</comment>
<gene>
    <name evidence="4" type="ORF">J4E96_17175</name>
</gene>
<dbReference type="AlphaFoldDB" id="A0A8A4ZIE9"/>
<evidence type="ECO:0008006" key="6">
    <source>
        <dbReference type="Google" id="ProtNLM"/>
    </source>
</evidence>
<dbReference type="InterPro" id="IPR051159">
    <property type="entry name" value="Hexapeptide_acetyltransf"/>
</dbReference>
<organism evidence="4 5">
    <name type="scientific">Pengzhenrongella sicca</name>
    <dbReference type="NCBI Taxonomy" id="2819238"/>
    <lineage>
        <taxon>Bacteria</taxon>
        <taxon>Bacillati</taxon>
        <taxon>Actinomycetota</taxon>
        <taxon>Actinomycetes</taxon>
        <taxon>Micrococcales</taxon>
        <taxon>Pengzhenrongella</taxon>
    </lineage>
</organism>